<protein>
    <submittedName>
        <fullName evidence="2">Uncharacterized protein</fullName>
    </submittedName>
</protein>
<dbReference type="EMBL" id="VOIH02000009">
    <property type="protein sequence ID" value="KAF3437441.1"/>
    <property type="molecule type" value="Genomic_DNA"/>
</dbReference>
<dbReference type="OrthoDB" id="431212at2759"/>
<dbReference type="Proteomes" id="UP000796880">
    <property type="component" value="Unassembled WGS sequence"/>
</dbReference>
<name>A0A8K0GTZ0_9ROSA</name>
<proteinExistence type="predicted"/>
<dbReference type="PANTHER" id="PTHR43337:SF13">
    <property type="entry name" value="ADENINE_GUANINE PERMEASE AZG2"/>
    <property type="match status" value="1"/>
</dbReference>
<reference evidence="2" key="1">
    <citation type="submission" date="2020-03" db="EMBL/GenBank/DDBJ databases">
        <title>A high-quality chromosome-level genome assembly of a woody plant with both climbing and erect habits, Rhamnella rubrinervis.</title>
        <authorList>
            <person name="Lu Z."/>
            <person name="Yang Y."/>
            <person name="Zhu X."/>
            <person name="Sun Y."/>
        </authorList>
    </citation>
    <scope>NUCLEOTIDE SEQUENCE</scope>
    <source>
        <strain evidence="2">BYM</strain>
        <tissue evidence="2">Leaf</tissue>
    </source>
</reference>
<evidence type="ECO:0000256" key="1">
    <source>
        <dbReference type="ARBA" id="ARBA00022448"/>
    </source>
</evidence>
<keyword evidence="1" id="KW-0813">Transport</keyword>
<dbReference type="GO" id="GO:0005345">
    <property type="term" value="F:purine nucleobase transmembrane transporter activity"/>
    <property type="evidence" value="ECO:0007669"/>
    <property type="project" value="TreeGrafter"/>
</dbReference>
<evidence type="ECO:0000313" key="2">
    <source>
        <dbReference type="EMBL" id="KAF3437441.1"/>
    </source>
</evidence>
<dbReference type="GO" id="GO:0015854">
    <property type="term" value="P:guanine transport"/>
    <property type="evidence" value="ECO:0007669"/>
    <property type="project" value="TreeGrafter"/>
</dbReference>
<dbReference type="GO" id="GO:0015853">
    <property type="term" value="P:adenine transport"/>
    <property type="evidence" value="ECO:0007669"/>
    <property type="project" value="TreeGrafter"/>
</dbReference>
<organism evidence="2 3">
    <name type="scientific">Rhamnella rubrinervis</name>
    <dbReference type="NCBI Taxonomy" id="2594499"/>
    <lineage>
        <taxon>Eukaryota</taxon>
        <taxon>Viridiplantae</taxon>
        <taxon>Streptophyta</taxon>
        <taxon>Embryophyta</taxon>
        <taxon>Tracheophyta</taxon>
        <taxon>Spermatophyta</taxon>
        <taxon>Magnoliopsida</taxon>
        <taxon>eudicotyledons</taxon>
        <taxon>Gunneridae</taxon>
        <taxon>Pentapetalae</taxon>
        <taxon>rosids</taxon>
        <taxon>fabids</taxon>
        <taxon>Rosales</taxon>
        <taxon>Rhamnaceae</taxon>
        <taxon>rhamnoid group</taxon>
        <taxon>Rhamneae</taxon>
        <taxon>Rhamnella</taxon>
    </lineage>
</organism>
<dbReference type="InterPro" id="IPR045018">
    <property type="entry name" value="Azg-like"/>
</dbReference>
<dbReference type="PANTHER" id="PTHR43337">
    <property type="entry name" value="XANTHINE/URACIL PERMEASE C887.17-RELATED"/>
    <property type="match status" value="1"/>
</dbReference>
<dbReference type="AlphaFoldDB" id="A0A8K0GTZ0"/>
<evidence type="ECO:0000313" key="3">
    <source>
        <dbReference type="Proteomes" id="UP000796880"/>
    </source>
</evidence>
<sequence>MWNSYQATTTKARNWYSILLCRQLLQELNWVLNWNARSANAVADAAAKFTLSSNNCLSFSYWIVSSTFCSHMSHSTFIDHDWGDEDEGGKGHNWDIMKEAVPASITTLLMPLTYSIADGIIGGIELYIALSLCDFVTGLIQWLTEIRRIVLKEQNEVSATAVADPAIEII</sequence>
<keyword evidence="3" id="KW-1185">Reference proteome</keyword>
<gene>
    <name evidence="2" type="ORF">FNV43_RR20194</name>
</gene>
<accession>A0A8K0GTZ0</accession>
<dbReference type="GO" id="GO:0005886">
    <property type="term" value="C:plasma membrane"/>
    <property type="evidence" value="ECO:0007669"/>
    <property type="project" value="TreeGrafter"/>
</dbReference>
<comment type="caution">
    <text evidence="2">The sequence shown here is derived from an EMBL/GenBank/DDBJ whole genome shotgun (WGS) entry which is preliminary data.</text>
</comment>